<evidence type="ECO:0000313" key="1">
    <source>
        <dbReference type="EMBL" id="CAG9764632.1"/>
    </source>
</evidence>
<sequence>MCDQLLKLLSGEKNIEDCSADELKDLPIGFFLQYVDSTTLLNIWGKLPLECRKDFGLQTRLPCFMHYNRPDWRTQVDGPPSSQNTCYFCIKALTK</sequence>
<dbReference type="EMBL" id="OU892278">
    <property type="protein sequence ID" value="CAG9764632.1"/>
    <property type="molecule type" value="Genomic_DNA"/>
</dbReference>
<evidence type="ECO:0000313" key="2">
    <source>
        <dbReference type="Proteomes" id="UP001152799"/>
    </source>
</evidence>
<name>A0A9N9QN28_9CUCU</name>
<keyword evidence="2" id="KW-1185">Reference proteome</keyword>
<proteinExistence type="predicted"/>
<protein>
    <submittedName>
        <fullName evidence="1">Uncharacterized protein</fullName>
    </submittedName>
</protein>
<organism evidence="1 2">
    <name type="scientific">Ceutorhynchus assimilis</name>
    <name type="common">cabbage seed weevil</name>
    <dbReference type="NCBI Taxonomy" id="467358"/>
    <lineage>
        <taxon>Eukaryota</taxon>
        <taxon>Metazoa</taxon>
        <taxon>Ecdysozoa</taxon>
        <taxon>Arthropoda</taxon>
        <taxon>Hexapoda</taxon>
        <taxon>Insecta</taxon>
        <taxon>Pterygota</taxon>
        <taxon>Neoptera</taxon>
        <taxon>Endopterygota</taxon>
        <taxon>Coleoptera</taxon>
        <taxon>Polyphaga</taxon>
        <taxon>Cucujiformia</taxon>
        <taxon>Curculionidae</taxon>
        <taxon>Ceutorhynchinae</taxon>
        <taxon>Ceutorhynchus</taxon>
    </lineage>
</organism>
<reference evidence="1" key="1">
    <citation type="submission" date="2022-01" db="EMBL/GenBank/DDBJ databases">
        <authorList>
            <person name="King R."/>
        </authorList>
    </citation>
    <scope>NUCLEOTIDE SEQUENCE</scope>
</reference>
<dbReference type="AlphaFoldDB" id="A0A9N9QN28"/>
<dbReference type="Proteomes" id="UP001152799">
    <property type="component" value="Chromosome 2"/>
</dbReference>
<accession>A0A9N9QN28</accession>
<gene>
    <name evidence="1" type="ORF">CEUTPL_LOCUS5266</name>
</gene>
<dbReference type="OrthoDB" id="6657680at2759"/>